<feature type="compositionally biased region" description="Basic and acidic residues" evidence="1">
    <location>
        <begin position="1"/>
        <end position="20"/>
    </location>
</feature>
<dbReference type="EMBL" id="BMAT01009447">
    <property type="protein sequence ID" value="GFS06518.1"/>
    <property type="molecule type" value="Genomic_DNA"/>
</dbReference>
<protein>
    <submittedName>
        <fullName evidence="2">Uncharacterized protein</fullName>
    </submittedName>
</protein>
<dbReference type="Proteomes" id="UP000762676">
    <property type="component" value="Unassembled WGS sequence"/>
</dbReference>
<feature type="region of interest" description="Disordered" evidence="1">
    <location>
        <begin position="1"/>
        <end position="33"/>
    </location>
</feature>
<accession>A0AAV4IAC9</accession>
<reference evidence="2 3" key="1">
    <citation type="journal article" date="2021" name="Elife">
        <title>Chloroplast acquisition without the gene transfer in kleptoplastic sea slugs, Plakobranchus ocellatus.</title>
        <authorList>
            <person name="Maeda T."/>
            <person name="Takahashi S."/>
            <person name="Yoshida T."/>
            <person name="Shimamura S."/>
            <person name="Takaki Y."/>
            <person name="Nagai Y."/>
            <person name="Toyoda A."/>
            <person name="Suzuki Y."/>
            <person name="Arimoto A."/>
            <person name="Ishii H."/>
            <person name="Satoh N."/>
            <person name="Nishiyama T."/>
            <person name="Hasebe M."/>
            <person name="Maruyama T."/>
            <person name="Minagawa J."/>
            <person name="Obokata J."/>
            <person name="Shigenobu S."/>
        </authorList>
    </citation>
    <scope>NUCLEOTIDE SEQUENCE [LARGE SCALE GENOMIC DNA]</scope>
</reference>
<evidence type="ECO:0000313" key="3">
    <source>
        <dbReference type="Proteomes" id="UP000762676"/>
    </source>
</evidence>
<evidence type="ECO:0000313" key="2">
    <source>
        <dbReference type="EMBL" id="GFS06518.1"/>
    </source>
</evidence>
<sequence length="101" mass="11771">MEEEKNTKRDTEEEENTTREMEEEEIHSERNKGDKTKATISCVTLGTGYNKDDAPHCRLCWFQTVVIISLDFQLELALHDHQDFQKTLTINSEAKKLTDCH</sequence>
<gene>
    <name evidence="2" type="ORF">ElyMa_004708700</name>
</gene>
<organism evidence="2 3">
    <name type="scientific">Elysia marginata</name>
    <dbReference type="NCBI Taxonomy" id="1093978"/>
    <lineage>
        <taxon>Eukaryota</taxon>
        <taxon>Metazoa</taxon>
        <taxon>Spiralia</taxon>
        <taxon>Lophotrochozoa</taxon>
        <taxon>Mollusca</taxon>
        <taxon>Gastropoda</taxon>
        <taxon>Heterobranchia</taxon>
        <taxon>Euthyneura</taxon>
        <taxon>Panpulmonata</taxon>
        <taxon>Sacoglossa</taxon>
        <taxon>Placobranchoidea</taxon>
        <taxon>Plakobranchidae</taxon>
        <taxon>Elysia</taxon>
    </lineage>
</organism>
<dbReference type="AlphaFoldDB" id="A0AAV4IAC9"/>
<evidence type="ECO:0000256" key="1">
    <source>
        <dbReference type="SAM" id="MobiDB-lite"/>
    </source>
</evidence>
<name>A0AAV4IAC9_9GAST</name>
<keyword evidence="3" id="KW-1185">Reference proteome</keyword>
<comment type="caution">
    <text evidence="2">The sequence shown here is derived from an EMBL/GenBank/DDBJ whole genome shotgun (WGS) entry which is preliminary data.</text>
</comment>
<proteinExistence type="predicted"/>